<proteinExistence type="predicted"/>
<organism evidence="2 3">
    <name type="scientific">Streptomyces malaysiensis subsp. samsunensis</name>
    <dbReference type="NCBI Taxonomy" id="459658"/>
    <lineage>
        <taxon>Bacteria</taxon>
        <taxon>Bacillati</taxon>
        <taxon>Actinomycetota</taxon>
        <taxon>Actinomycetes</taxon>
        <taxon>Kitasatosporales</taxon>
        <taxon>Streptomycetaceae</taxon>
        <taxon>Streptomyces</taxon>
        <taxon>Streptomyces violaceusniger group</taxon>
    </lineage>
</organism>
<name>A0A9X2M1V1_STRMQ</name>
<dbReference type="EMBL" id="JANIIC010000048">
    <property type="protein sequence ID" value="MCQ8833752.1"/>
    <property type="molecule type" value="Genomic_DNA"/>
</dbReference>
<dbReference type="RefSeq" id="WP_257634228.1">
    <property type="nucleotide sequence ID" value="NZ_JANIIC010000048.1"/>
</dbReference>
<protein>
    <submittedName>
        <fullName evidence="2">Uncharacterized protein</fullName>
    </submittedName>
</protein>
<keyword evidence="3" id="KW-1185">Reference proteome</keyword>
<sequence length="262" mass="29850">MPRTLALKHPLDDNGLGGFPHPKTPAEPTAPVSAVPVADMSRYHHPHFQRAEPGQFEGWTTYWFAPFTGREPKPEAPSAVYDDKTTTYEQRKQLSYQYQAARTVWSQARMRLLAGPLLREAAPVWEEWQAALTELRRVFKGFWETEDGRWRMQLLRLTDAEQVAKKAAVAWDQVAEKLAKLADEQIHIAGERDELRLTTVAEELGLDASAWSIDLVWEYETSYGHSTPLVEALTREINEQRERLREVAQLAGDVDLAHHSPA</sequence>
<gene>
    <name evidence="2" type="ORF">NQU54_33055</name>
</gene>
<evidence type="ECO:0000256" key="1">
    <source>
        <dbReference type="SAM" id="MobiDB-lite"/>
    </source>
</evidence>
<evidence type="ECO:0000313" key="2">
    <source>
        <dbReference type="EMBL" id="MCQ8833752.1"/>
    </source>
</evidence>
<evidence type="ECO:0000313" key="3">
    <source>
        <dbReference type="Proteomes" id="UP001142400"/>
    </source>
</evidence>
<feature type="region of interest" description="Disordered" evidence="1">
    <location>
        <begin position="1"/>
        <end position="31"/>
    </location>
</feature>
<dbReference type="AlphaFoldDB" id="A0A9X2M1V1"/>
<comment type="caution">
    <text evidence="2">The sequence shown here is derived from an EMBL/GenBank/DDBJ whole genome shotgun (WGS) entry which is preliminary data.</text>
</comment>
<dbReference type="Proteomes" id="UP001142400">
    <property type="component" value="Unassembled WGS sequence"/>
</dbReference>
<accession>A0A9X2M1V1</accession>
<reference evidence="2" key="1">
    <citation type="submission" date="2022-06" db="EMBL/GenBank/DDBJ databases">
        <title>WGS of actinobacteria.</title>
        <authorList>
            <person name="Thawai C."/>
        </authorList>
    </citation>
    <scope>NUCLEOTIDE SEQUENCE</scope>
    <source>
        <strain evidence="2">DSM 42010</strain>
    </source>
</reference>